<dbReference type="EMBL" id="JACHFQ010000006">
    <property type="protein sequence ID" value="MBB5226573.1"/>
    <property type="molecule type" value="Genomic_DNA"/>
</dbReference>
<dbReference type="InterPro" id="IPR011013">
    <property type="entry name" value="Gal_mutarotase_sf_dom"/>
</dbReference>
<dbReference type="SUPFAM" id="SSF74650">
    <property type="entry name" value="Galactose mutarotase-like"/>
    <property type="match status" value="1"/>
</dbReference>
<sequence>MIITIENDFFKADISTKGGELQNLIDKKRGKDIIWRGDKSVWGNHAPILFPFIARCLSGYFIIEGKKCEYSRNHGFGRDLEWNCIRQEKESADFELTQSEETIYRFPYSFSLKTEYQLTEKGINWKITVKNTDNKAFKFSTGTHAAFSLNGNKAEDFLIEFEKKDALTAVSCSPEGYLKTDNEGKLITQAYGEKESGIIPVTSSGFGNGHLFTNITSDWVGLRNLKDNSIVKIQTKGFPYCMIWQNKSGSPQFVCIEPWHGLPDAENTNHIWTDKIGLVELAPGKEFICIQNIEAE</sequence>
<dbReference type="GO" id="GO:0005975">
    <property type="term" value="P:carbohydrate metabolic process"/>
    <property type="evidence" value="ECO:0007669"/>
    <property type="project" value="InterPro"/>
</dbReference>
<comment type="caution">
    <text evidence="1">The sequence shown here is derived from an EMBL/GenBank/DDBJ whole genome shotgun (WGS) entry which is preliminary data.</text>
</comment>
<organism evidence="1 2">
    <name type="scientific">Treponema ruminis</name>
    <dbReference type="NCBI Taxonomy" id="744515"/>
    <lineage>
        <taxon>Bacteria</taxon>
        <taxon>Pseudomonadati</taxon>
        <taxon>Spirochaetota</taxon>
        <taxon>Spirochaetia</taxon>
        <taxon>Spirochaetales</taxon>
        <taxon>Treponemataceae</taxon>
        <taxon>Treponema</taxon>
    </lineage>
</organism>
<name>A0A7W8G9Y0_9SPIR</name>
<dbReference type="InterPro" id="IPR008183">
    <property type="entry name" value="Aldose_1/G6P_1-epimerase"/>
</dbReference>
<accession>A0A7W8G9Y0</accession>
<dbReference type="RefSeq" id="WP_184659974.1">
    <property type="nucleotide sequence ID" value="NZ_CP031518.1"/>
</dbReference>
<dbReference type="PANTHER" id="PTHR11122:SF13">
    <property type="entry name" value="GLUCOSE-6-PHOSPHATE 1-EPIMERASE"/>
    <property type="match status" value="1"/>
</dbReference>
<dbReference type="PANTHER" id="PTHR11122">
    <property type="entry name" value="APOSPORY-ASSOCIATED PROTEIN C-RELATED"/>
    <property type="match status" value="1"/>
</dbReference>
<evidence type="ECO:0000313" key="1">
    <source>
        <dbReference type="EMBL" id="MBB5226573.1"/>
    </source>
</evidence>
<gene>
    <name evidence="1" type="ORF">HNP76_001954</name>
</gene>
<dbReference type="Gene3D" id="2.70.98.10">
    <property type="match status" value="1"/>
</dbReference>
<keyword evidence="2" id="KW-1185">Reference proteome</keyword>
<protein>
    <submittedName>
        <fullName evidence="1">Galactose mutarotase-like enzyme</fullName>
    </submittedName>
</protein>
<reference evidence="1 2" key="1">
    <citation type="submission" date="2020-08" db="EMBL/GenBank/DDBJ databases">
        <title>Genomic Encyclopedia of Type Strains, Phase IV (KMG-IV): sequencing the most valuable type-strain genomes for metagenomic binning, comparative biology and taxonomic classification.</title>
        <authorList>
            <person name="Goeker M."/>
        </authorList>
    </citation>
    <scope>NUCLEOTIDE SEQUENCE [LARGE SCALE GENOMIC DNA]</scope>
    <source>
        <strain evidence="1 2">DSM 103462</strain>
    </source>
</reference>
<dbReference type="GO" id="GO:0030246">
    <property type="term" value="F:carbohydrate binding"/>
    <property type="evidence" value="ECO:0007669"/>
    <property type="project" value="InterPro"/>
</dbReference>
<evidence type="ECO:0000313" key="2">
    <source>
        <dbReference type="Proteomes" id="UP000518887"/>
    </source>
</evidence>
<proteinExistence type="predicted"/>
<dbReference type="Pfam" id="PF01263">
    <property type="entry name" value="Aldose_epim"/>
    <property type="match status" value="1"/>
</dbReference>
<dbReference type="AlphaFoldDB" id="A0A7W8G9Y0"/>
<dbReference type="GO" id="GO:0016853">
    <property type="term" value="F:isomerase activity"/>
    <property type="evidence" value="ECO:0007669"/>
    <property type="project" value="InterPro"/>
</dbReference>
<dbReference type="InterPro" id="IPR014718">
    <property type="entry name" value="GH-type_carb-bd"/>
</dbReference>
<dbReference type="Proteomes" id="UP000518887">
    <property type="component" value="Unassembled WGS sequence"/>
</dbReference>